<dbReference type="SUPFAM" id="SSF50998">
    <property type="entry name" value="Quinoprotein alcohol dehydrogenase-like"/>
    <property type="match status" value="1"/>
</dbReference>
<dbReference type="InterPro" id="IPR011047">
    <property type="entry name" value="Quinoprotein_ADH-like_sf"/>
</dbReference>
<sequence>MKESTIAKTIPVGLAIIGVVLLYVWLSADAAINLTERLPIADNVIQTPLDENGVEMRGEFVQFDGVPADLPGAWPQFRGPNLDAISNDENVTLARTWSANGPKVLWSIDLGEGYAGAAVLAGRVYVLDYDQENKADAIRCLSLADSKEIWRYSYPVKVKRNHGMSRTVPAVTDKYIVTLGPKCHVTCLDSMTGEFYWMLDLVKDFKAKVPPWYAGQCPLIEDGRAIIAVGGESLMMAVDCQT</sequence>
<dbReference type="Gene3D" id="2.130.10.10">
    <property type="entry name" value="YVTN repeat-like/Quinoprotein amine dehydrogenase"/>
    <property type="match status" value="1"/>
</dbReference>
<feature type="domain" description="Pyrrolo-quinoline quinone repeat" evidence="2">
    <location>
        <begin position="137"/>
        <end position="239"/>
    </location>
</feature>
<protein>
    <recommendedName>
        <fullName evidence="2">Pyrrolo-quinoline quinone repeat domain-containing protein</fullName>
    </recommendedName>
</protein>
<feature type="non-terminal residue" evidence="3">
    <location>
        <position position="242"/>
    </location>
</feature>
<dbReference type="InterPro" id="IPR015943">
    <property type="entry name" value="WD40/YVTN_repeat-like_dom_sf"/>
</dbReference>
<keyword evidence="1" id="KW-0812">Transmembrane</keyword>
<dbReference type="InterPro" id="IPR002372">
    <property type="entry name" value="PQQ_rpt_dom"/>
</dbReference>
<dbReference type="AlphaFoldDB" id="X1M916"/>
<proteinExistence type="predicted"/>
<keyword evidence="1" id="KW-0472">Membrane</keyword>
<evidence type="ECO:0000313" key="3">
    <source>
        <dbReference type="EMBL" id="GAI27778.1"/>
    </source>
</evidence>
<evidence type="ECO:0000259" key="2">
    <source>
        <dbReference type="Pfam" id="PF13360"/>
    </source>
</evidence>
<dbReference type="EMBL" id="BARV01019156">
    <property type="protein sequence ID" value="GAI27778.1"/>
    <property type="molecule type" value="Genomic_DNA"/>
</dbReference>
<keyword evidence="1" id="KW-1133">Transmembrane helix</keyword>
<gene>
    <name evidence="3" type="ORF">S06H3_32238</name>
</gene>
<dbReference type="PANTHER" id="PTHR34512:SF30">
    <property type="entry name" value="OUTER MEMBRANE PROTEIN ASSEMBLY FACTOR BAMB"/>
    <property type="match status" value="1"/>
</dbReference>
<name>X1M916_9ZZZZ</name>
<dbReference type="PANTHER" id="PTHR34512">
    <property type="entry name" value="CELL SURFACE PROTEIN"/>
    <property type="match status" value="1"/>
</dbReference>
<dbReference type="Pfam" id="PF13360">
    <property type="entry name" value="PQQ_2"/>
    <property type="match status" value="1"/>
</dbReference>
<comment type="caution">
    <text evidence="3">The sequence shown here is derived from an EMBL/GenBank/DDBJ whole genome shotgun (WGS) entry which is preliminary data.</text>
</comment>
<evidence type="ECO:0000256" key="1">
    <source>
        <dbReference type="SAM" id="Phobius"/>
    </source>
</evidence>
<accession>X1M916</accession>
<feature type="transmembrane region" description="Helical" evidence="1">
    <location>
        <begin position="12"/>
        <end position="28"/>
    </location>
</feature>
<reference evidence="3" key="1">
    <citation type="journal article" date="2014" name="Front. Microbiol.">
        <title>High frequency of phylogenetically diverse reductive dehalogenase-homologous genes in deep subseafloor sedimentary metagenomes.</title>
        <authorList>
            <person name="Kawai M."/>
            <person name="Futagami T."/>
            <person name="Toyoda A."/>
            <person name="Takaki Y."/>
            <person name="Nishi S."/>
            <person name="Hori S."/>
            <person name="Arai W."/>
            <person name="Tsubouchi T."/>
            <person name="Morono Y."/>
            <person name="Uchiyama I."/>
            <person name="Ito T."/>
            <person name="Fujiyama A."/>
            <person name="Inagaki F."/>
            <person name="Takami H."/>
        </authorList>
    </citation>
    <scope>NUCLEOTIDE SEQUENCE</scope>
    <source>
        <strain evidence="3">Expedition CK06-06</strain>
    </source>
</reference>
<organism evidence="3">
    <name type="scientific">marine sediment metagenome</name>
    <dbReference type="NCBI Taxonomy" id="412755"/>
    <lineage>
        <taxon>unclassified sequences</taxon>
        <taxon>metagenomes</taxon>
        <taxon>ecological metagenomes</taxon>
    </lineage>
</organism>